<keyword evidence="4" id="KW-0732">Signal</keyword>
<dbReference type="GO" id="GO:0098542">
    <property type="term" value="P:defense response to other organism"/>
    <property type="evidence" value="ECO:0007669"/>
    <property type="project" value="TreeGrafter"/>
</dbReference>
<dbReference type="Pfam" id="PF23559">
    <property type="entry name" value="WHD_DRP"/>
    <property type="match status" value="1"/>
</dbReference>
<accession>A0AAV1EEK3</accession>
<evidence type="ECO:0000313" key="6">
    <source>
        <dbReference type="EMBL" id="CAI9118121.1"/>
    </source>
</evidence>
<proteinExistence type="predicted"/>
<dbReference type="SUPFAM" id="SSF52058">
    <property type="entry name" value="L domain-like"/>
    <property type="match status" value="1"/>
</dbReference>
<dbReference type="Gene3D" id="1.10.8.430">
    <property type="entry name" value="Helical domain of apoptotic protease-activating factors"/>
    <property type="match status" value="1"/>
</dbReference>
<dbReference type="PRINTS" id="PR00364">
    <property type="entry name" value="DISEASERSIST"/>
</dbReference>
<feature type="signal peptide" evidence="4">
    <location>
        <begin position="1"/>
        <end position="20"/>
    </location>
</feature>
<keyword evidence="7" id="KW-1185">Reference proteome</keyword>
<dbReference type="InterPro" id="IPR042197">
    <property type="entry name" value="Apaf_helical"/>
</dbReference>
<sequence length="346" mass="39308">MVKSCGGLPLAVVVLGGVLATKKSYREWAVVDEEIDVERVIHWWTAEGMVLAEDKIGDESIMDVAERYFEQLGMRCLVMLRTFDVDAVSVIRYRSCRLHDLMRDLCRAKAREENFLRVIGLAHANDNQLADSFPSSGRSIRRVMINLSDKDAAKYAPIQLVEGKHLRTMEFWAVGTEHSYFTQQIAQSQIDRFEMLKSLTIRHVTSPGVYYGGSRISRRAFKLPIGNLIHLRCLRSIDSLLVMSPSSISNLQHLETLDIRESHIVLTKKAPIVVRRLRHLYFTEREGGVFFPLRLKVSKELEIISGLQPPLIQIEQLSELSGIRKLVVTKECDLPCFADVAVCVKV</sequence>
<dbReference type="PANTHER" id="PTHR23155:SF1185">
    <property type="entry name" value="DISEASE RESISTANCE RPP8-LIKE PROTEIN 3-RELATED"/>
    <property type="match status" value="1"/>
</dbReference>
<evidence type="ECO:0000313" key="7">
    <source>
        <dbReference type="Proteomes" id="UP001161247"/>
    </source>
</evidence>
<dbReference type="EMBL" id="OX459126">
    <property type="protein sequence ID" value="CAI9118121.1"/>
    <property type="molecule type" value="Genomic_DNA"/>
</dbReference>
<organism evidence="6 7">
    <name type="scientific">Oldenlandia corymbosa var. corymbosa</name>
    <dbReference type="NCBI Taxonomy" id="529605"/>
    <lineage>
        <taxon>Eukaryota</taxon>
        <taxon>Viridiplantae</taxon>
        <taxon>Streptophyta</taxon>
        <taxon>Embryophyta</taxon>
        <taxon>Tracheophyta</taxon>
        <taxon>Spermatophyta</taxon>
        <taxon>Magnoliopsida</taxon>
        <taxon>eudicotyledons</taxon>
        <taxon>Gunneridae</taxon>
        <taxon>Pentapetalae</taxon>
        <taxon>asterids</taxon>
        <taxon>lamiids</taxon>
        <taxon>Gentianales</taxon>
        <taxon>Rubiaceae</taxon>
        <taxon>Rubioideae</taxon>
        <taxon>Spermacoceae</taxon>
        <taxon>Hedyotis-Oldenlandia complex</taxon>
        <taxon>Oldenlandia</taxon>
    </lineage>
</organism>
<dbReference type="GO" id="GO:0043531">
    <property type="term" value="F:ADP binding"/>
    <property type="evidence" value="ECO:0007669"/>
    <property type="project" value="InterPro"/>
</dbReference>
<dbReference type="PANTHER" id="PTHR23155">
    <property type="entry name" value="DISEASE RESISTANCE PROTEIN RP"/>
    <property type="match status" value="1"/>
</dbReference>
<protein>
    <submittedName>
        <fullName evidence="6">OLC1v1019644C1</fullName>
    </submittedName>
</protein>
<reference evidence="6" key="1">
    <citation type="submission" date="2023-03" db="EMBL/GenBank/DDBJ databases">
        <authorList>
            <person name="Julca I."/>
        </authorList>
    </citation>
    <scope>NUCLEOTIDE SEQUENCE</scope>
</reference>
<keyword evidence="2" id="KW-0547">Nucleotide-binding</keyword>
<dbReference type="Proteomes" id="UP001161247">
    <property type="component" value="Chromosome 9"/>
</dbReference>
<name>A0AAV1EEK3_OLDCO</name>
<dbReference type="InterPro" id="IPR058922">
    <property type="entry name" value="WHD_DRP"/>
</dbReference>
<evidence type="ECO:0000259" key="5">
    <source>
        <dbReference type="Pfam" id="PF23559"/>
    </source>
</evidence>
<evidence type="ECO:0000256" key="2">
    <source>
        <dbReference type="ARBA" id="ARBA00022741"/>
    </source>
</evidence>
<gene>
    <name evidence="6" type="ORF">OLC1_LOCUS24070</name>
</gene>
<feature type="chain" id="PRO_5043516496" evidence="4">
    <location>
        <begin position="21"/>
        <end position="346"/>
    </location>
</feature>
<keyword evidence="1" id="KW-0433">Leucine-rich repeat</keyword>
<evidence type="ECO:0000256" key="3">
    <source>
        <dbReference type="ARBA" id="ARBA00022840"/>
    </source>
</evidence>
<feature type="domain" description="Disease resistance protein winged helix" evidence="5">
    <location>
        <begin position="32"/>
        <end position="106"/>
    </location>
</feature>
<evidence type="ECO:0000256" key="4">
    <source>
        <dbReference type="SAM" id="SignalP"/>
    </source>
</evidence>
<dbReference type="AlphaFoldDB" id="A0AAV1EEK3"/>
<dbReference type="InterPro" id="IPR044974">
    <property type="entry name" value="Disease_R_plants"/>
</dbReference>
<evidence type="ECO:0000256" key="1">
    <source>
        <dbReference type="ARBA" id="ARBA00022614"/>
    </source>
</evidence>
<keyword evidence="3" id="KW-0067">ATP-binding</keyword>